<accession>A0A916JX55</accession>
<gene>
    <name evidence="1" type="ORF">LEUCIP111803_00723</name>
</gene>
<evidence type="ECO:0000313" key="2">
    <source>
        <dbReference type="Proteomes" id="UP000693892"/>
    </source>
</evidence>
<sequence length="100" mass="9849">MGAELRISEAALAAARSDLAGAAGAMSESDVSPPTDRVASASGIGGEVAEYVRLCATARSALSEAATTGCALIDELAEGGEGLDRRLASALHTGAAESRS</sequence>
<keyword evidence="2" id="KW-1185">Reference proteome</keyword>
<dbReference type="Proteomes" id="UP000693892">
    <property type="component" value="Unassembled WGS sequence"/>
</dbReference>
<dbReference type="AlphaFoldDB" id="A0A916JX55"/>
<organism evidence="1 2">
    <name type="scientific">Leucobacter soli</name>
    <dbReference type="NCBI Taxonomy" id="2812850"/>
    <lineage>
        <taxon>Bacteria</taxon>
        <taxon>Bacillati</taxon>
        <taxon>Actinomycetota</taxon>
        <taxon>Actinomycetes</taxon>
        <taxon>Micrococcales</taxon>
        <taxon>Microbacteriaceae</taxon>
        <taxon>Leucobacter</taxon>
    </lineage>
</organism>
<evidence type="ECO:0000313" key="1">
    <source>
        <dbReference type="EMBL" id="CAG7604298.1"/>
    </source>
</evidence>
<dbReference type="EMBL" id="CAJVAP010000006">
    <property type="protein sequence ID" value="CAG7604298.1"/>
    <property type="molecule type" value="Genomic_DNA"/>
</dbReference>
<reference evidence="1" key="1">
    <citation type="submission" date="2021-06" db="EMBL/GenBank/DDBJ databases">
        <authorList>
            <person name="Criscuolo A."/>
        </authorList>
    </citation>
    <scope>NUCLEOTIDE SEQUENCE</scope>
    <source>
        <strain evidence="1">CIP111803</strain>
    </source>
</reference>
<name>A0A916JX55_9MICO</name>
<comment type="caution">
    <text evidence="1">The sequence shown here is derived from an EMBL/GenBank/DDBJ whole genome shotgun (WGS) entry which is preliminary data.</text>
</comment>
<dbReference type="RefSeq" id="WP_218114349.1">
    <property type="nucleotide sequence ID" value="NZ_CAJVAP010000006.1"/>
</dbReference>
<proteinExistence type="predicted"/>
<protein>
    <submittedName>
        <fullName evidence="1">Uncharacterized protein</fullName>
    </submittedName>
</protein>